<comment type="caution">
    <text evidence="18">The sequence shown here is derived from an EMBL/GenBank/DDBJ whole genome shotgun (WGS) entry which is preliminary data.</text>
</comment>
<evidence type="ECO:0000256" key="13">
    <source>
        <dbReference type="ARBA" id="ARBA00047364"/>
    </source>
</evidence>
<dbReference type="PROSITE" id="PS51185">
    <property type="entry name" value="WHEP_TRS_2"/>
    <property type="match status" value="1"/>
</dbReference>
<organism evidence="18 19">
    <name type="scientific">Paralvinella palmiformis</name>
    <dbReference type="NCBI Taxonomy" id="53620"/>
    <lineage>
        <taxon>Eukaryota</taxon>
        <taxon>Metazoa</taxon>
        <taxon>Spiralia</taxon>
        <taxon>Lophotrochozoa</taxon>
        <taxon>Annelida</taxon>
        <taxon>Polychaeta</taxon>
        <taxon>Sedentaria</taxon>
        <taxon>Canalipalpata</taxon>
        <taxon>Terebellida</taxon>
        <taxon>Terebelliformia</taxon>
        <taxon>Alvinellidae</taxon>
        <taxon>Paralvinella</taxon>
    </lineage>
</organism>
<keyword evidence="7 14" id="KW-0547">Nucleotide-binding</keyword>
<dbReference type="PANTHER" id="PTHR45765">
    <property type="entry name" value="METHIONINE--TRNA LIGASE"/>
    <property type="match status" value="1"/>
</dbReference>
<dbReference type="InterPro" id="IPR009080">
    <property type="entry name" value="tRNAsynth_Ia_anticodon-bd"/>
</dbReference>
<dbReference type="GO" id="GO:0005829">
    <property type="term" value="C:cytosol"/>
    <property type="evidence" value="ECO:0007669"/>
    <property type="project" value="TreeGrafter"/>
</dbReference>
<feature type="compositionally biased region" description="Polar residues" evidence="15">
    <location>
        <begin position="186"/>
        <end position="205"/>
    </location>
</feature>
<comment type="subcellular location">
    <subcellularLocation>
        <location evidence="1">Cytoplasm</location>
    </subcellularLocation>
</comment>
<dbReference type="GO" id="GO:0017101">
    <property type="term" value="C:aminoacyl-tRNA synthetase multienzyme complex"/>
    <property type="evidence" value="ECO:0007669"/>
    <property type="project" value="TreeGrafter"/>
</dbReference>
<evidence type="ECO:0000256" key="3">
    <source>
        <dbReference type="ARBA" id="ARBA00012838"/>
    </source>
</evidence>
<dbReference type="InterPro" id="IPR041872">
    <property type="entry name" value="Anticodon_Met"/>
</dbReference>
<feature type="region of interest" description="Disordered" evidence="15">
    <location>
        <begin position="186"/>
        <end position="219"/>
    </location>
</feature>
<dbReference type="SUPFAM" id="SSF47323">
    <property type="entry name" value="Anticodon-binding domain of a subclass of class I aminoacyl-tRNA synthetases"/>
    <property type="match status" value="2"/>
</dbReference>
<accession>A0AAD9IX93</accession>
<evidence type="ECO:0000256" key="8">
    <source>
        <dbReference type="ARBA" id="ARBA00022840"/>
    </source>
</evidence>
<dbReference type="NCBIfam" id="TIGR00398">
    <property type="entry name" value="metG"/>
    <property type="match status" value="1"/>
</dbReference>
<dbReference type="Pfam" id="PF09334">
    <property type="entry name" value="tRNA-synt_1g"/>
    <property type="match status" value="1"/>
</dbReference>
<dbReference type="InterPro" id="IPR009068">
    <property type="entry name" value="uS15_NS1_RNA-bd_sf"/>
</dbReference>
<dbReference type="Gene3D" id="2.20.28.20">
    <property type="entry name" value="Methionyl-tRNA synthetase, Zn-domain"/>
    <property type="match status" value="1"/>
</dbReference>
<dbReference type="SUPFAM" id="SSF47060">
    <property type="entry name" value="S15/NS1 RNA-binding domain"/>
    <property type="match status" value="1"/>
</dbReference>
<dbReference type="Pfam" id="PF00043">
    <property type="entry name" value="GST_C"/>
    <property type="match status" value="1"/>
</dbReference>
<dbReference type="PROSITE" id="PS50405">
    <property type="entry name" value="GST_CTER"/>
    <property type="match status" value="1"/>
</dbReference>
<dbReference type="CDD" id="cd00939">
    <property type="entry name" value="MetRS_RNA"/>
    <property type="match status" value="1"/>
</dbReference>
<evidence type="ECO:0000256" key="10">
    <source>
        <dbReference type="ARBA" id="ARBA00022917"/>
    </source>
</evidence>
<dbReference type="InterPro" id="IPR014758">
    <property type="entry name" value="Met-tRNA_synth"/>
</dbReference>
<dbReference type="InterPro" id="IPR015413">
    <property type="entry name" value="Methionyl/Leucyl_tRNA_Synth"/>
</dbReference>
<dbReference type="InterPro" id="IPR029038">
    <property type="entry name" value="MetRS_Zn"/>
</dbReference>
<dbReference type="InterPro" id="IPR033911">
    <property type="entry name" value="MetRS_core"/>
</dbReference>
<dbReference type="PRINTS" id="PR01041">
    <property type="entry name" value="TRNASYNTHMET"/>
</dbReference>
<keyword evidence="6 14" id="KW-0436">Ligase</keyword>
<feature type="domain" description="GST C-terminal" evidence="16">
    <location>
        <begin position="45"/>
        <end position="175"/>
    </location>
</feature>
<dbReference type="Pfam" id="PF00458">
    <property type="entry name" value="WHEP-TRS"/>
    <property type="match status" value="1"/>
</dbReference>
<dbReference type="Gene3D" id="3.40.50.620">
    <property type="entry name" value="HUPs"/>
    <property type="match status" value="1"/>
</dbReference>
<dbReference type="InterPro" id="IPR004046">
    <property type="entry name" value="GST_C"/>
</dbReference>
<dbReference type="SUPFAM" id="SSF57770">
    <property type="entry name" value="Methionyl-tRNA synthetase (MetRS), Zn-domain"/>
    <property type="match status" value="1"/>
</dbReference>
<dbReference type="CDD" id="cd00814">
    <property type="entry name" value="MetRS_core"/>
    <property type="match status" value="1"/>
</dbReference>
<dbReference type="SMART" id="SM00991">
    <property type="entry name" value="WHEP-TRS"/>
    <property type="match status" value="1"/>
</dbReference>
<dbReference type="AlphaFoldDB" id="A0AAD9IX93"/>
<evidence type="ECO:0000259" key="16">
    <source>
        <dbReference type="PROSITE" id="PS50405"/>
    </source>
</evidence>
<gene>
    <name evidence="18" type="ORF">LSH36_1010g00099</name>
</gene>
<dbReference type="CDD" id="cd07957">
    <property type="entry name" value="Anticodon_Ia_Met"/>
    <property type="match status" value="1"/>
</dbReference>
<evidence type="ECO:0000313" key="18">
    <source>
        <dbReference type="EMBL" id="KAK2141975.1"/>
    </source>
</evidence>
<name>A0AAD9IX93_9ANNE</name>
<proteinExistence type="inferred from homology"/>
<evidence type="ECO:0000256" key="2">
    <source>
        <dbReference type="ARBA" id="ARBA00005594"/>
    </source>
</evidence>
<feature type="region of interest" description="Disordered" evidence="15">
    <location>
        <begin position="901"/>
        <end position="921"/>
    </location>
</feature>
<dbReference type="EMBL" id="JAODUP010001010">
    <property type="protein sequence ID" value="KAK2141975.1"/>
    <property type="molecule type" value="Genomic_DNA"/>
</dbReference>
<dbReference type="PROSITE" id="PS00178">
    <property type="entry name" value="AA_TRNA_LIGASE_I"/>
    <property type="match status" value="1"/>
</dbReference>
<dbReference type="PANTHER" id="PTHR45765:SF1">
    <property type="entry name" value="METHIONINE--TRNA LIGASE, CYTOPLASMIC"/>
    <property type="match status" value="1"/>
</dbReference>
<dbReference type="InterPro" id="IPR036282">
    <property type="entry name" value="Glutathione-S-Trfase_C_sf"/>
</dbReference>
<sequence length="921" mass="104294">MPVWAASYSLCANAVTCRCLPVGLQYKISQDRCRYILEDHTSTGQGGLTTVIDEWLEWEATQLQPMIQKLCMSQTSTGKVTQNLETELKRLLSHLDNSTRNNPIGLTGSDISVADIVIWCSLLPLFCHETPFTDVVSGYSHLQEWFQRIRQMAPASAALKQLKGDLSFREIKMSLQAQPLFYQSSDGTKQTTTSHAVDSSVTLPSVSEEETRKAEAAWNSPSDTVPILRRREVPILPKDGERNILITSALPYVNNEPHLGNIIGCVLSADVFARFCRLRNLNTLYVCGTDEYGTATETKAMEEGVTPQEICDKYNRLHTEIYKWFNINFDYFGRTTTQAQTEIAQEIFWKLYHNGYILKDRVEQLQCEKCNRFLADRFVEGICPFCMYEDARGDQCDKCGKLINAVELKEPRCKQCNSRPVIKTSHHLFMDLPKLQPLLDSHLAENFEHGLFSSNSKIITKSWLRDGLKPRCISRDLKWGTPVPLEGYTDKVFYVWYDAPIGYISITANYTDQWKQWWLNPNKVELFNFMAKDNVPFHSVIFPCTLLGTKDNWTVVNNLSATEYLNYEDGKFSKSRGVGVFGRDAKNTGIPADVWRFYLLYLRPESQDSAFSWDDFLLKNNSELLNNLGNFINRALMFVSNNFASSIPDMVLQREDKELLALVTKELNLYIDNLANIRLRDGIRNILTISRYGNQYIQAHKPWVKVKGTEIEKERTKRINVLNSAAMLVVYVDVPDDATKTFCHSLTTLGTIIRHRARAGTIVGLAANIACLLSVLVQPYMPEVSKTIQTQLNAPPSCNIIHHEFVPQLLPGHRIGKPSPLFQKIEPSTIESLKQKFAGKQLPSKKTSVPVGDPNTISRLEKAVAEQGNEVRRLKSEKKDKSEIEPAIAKLLDLKQQLATAQGCDPGTVTSGGKKDKKKKK</sequence>
<dbReference type="FunFam" id="2.20.28.20:FF:000001">
    <property type="entry name" value="Methionine--tRNA ligase"/>
    <property type="match status" value="1"/>
</dbReference>
<dbReference type="InterPro" id="IPR023458">
    <property type="entry name" value="Met-tRNA_ligase_1"/>
</dbReference>
<dbReference type="EC" id="6.1.1.10" evidence="3"/>
<dbReference type="Pfam" id="PF19303">
    <property type="entry name" value="Anticodon_3"/>
    <property type="match status" value="1"/>
</dbReference>
<evidence type="ECO:0000256" key="7">
    <source>
        <dbReference type="ARBA" id="ARBA00022741"/>
    </source>
</evidence>
<dbReference type="GO" id="GO:0005524">
    <property type="term" value="F:ATP binding"/>
    <property type="evidence" value="ECO:0007669"/>
    <property type="project" value="UniProtKB-KW"/>
</dbReference>
<dbReference type="Gene3D" id="1.10.287.10">
    <property type="entry name" value="S15/NS1, RNA-binding"/>
    <property type="match status" value="1"/>
</dbReference>
<evidence type="ECO:0000259" key="17">
    <source>
        <dbReference type="PROSITE" id="PS51185"/>
    </source>
</evidence>
<evidence type="ECO:0000256" key="12">
    <source>
        <dbReference type="ARBA" id="ARBA00030904"/>
    </source>
</evidence>
<dbReference type="SUPFAM" id="SSF47616">
    <property type="entry name" value="GST C-terminal domain-like"/>
    <property type="match status" value="1"/>
</dbReference>
<evidence type="ECO:0000256" key="15">
    <source>
        <dbReference type="SAM" id="MobiDB-lite"/>
    </source>
</evidence>
<keyword evidence="19" id="KW-1185">Reference proteome</keyword>
<evidence type="ECO:0000256" key="14">
    <source>
        <dbReference type="RuleBase" id="RU363039"/>
    </source>
</evidence>
<dbReference type="GO" id="GO:0006431">
    <property type="term" value="P:methionyl-tRNA aminoacylation"/>
    <property type="evidence" value="ECO:0007669"/>
    <property type="project" value="InterPro"/>
</dbReference>
<keyword evidence="8 14" id="KW-0067">ATP-binding</keyword>
<reference evidence="18" key="1">
    <citation type="journal article" date="2023" name="Mol. Biol. Evol.">
        <title>Third-Generation Sequencing Reveals the Adaptive Role of the Epigenome in Three Deep-Sea Polychaetes.</title>
        <authorList>
            <person name="Perez M."/>
            <person name="Aroh O."/>
            <person name="Sun Y."/>
            <person name="Lan Y."/>
            <person name="Juniper S.K."/>
            <person name="Young C.R."/>
            <person name="Angers B."/>
            <person name="Qian P.Y."/>
        </authorList>
    </citation>
    <scope>NUCLEOTIDE SEQUENCE</scope>
    <source>
        <strain evidence="18">P08H-3</strain>
    </source>
</reference>
<evidence type="ECO:0000256" key="5">
    <source>
        <dbReference type="ARBA" id="ARBA00022490"/>
    </source>
</evidence>
<evidence type="ECO:0000256" key="11">
    <source>
        <dbReference type="ARBA" id="ARBA00023146"/>
    </source>
</evidence>
<dbReference type="InterPro" id="IPR010987">
    <property type="entry name" value="Glutathione-S-Trfase_C-like"/>
</dbReference>
<comment type="catalytic activity">
    <reaction evidence="13">
        <text>tRNA(Met) + L-methionine + ATP = L-methionyl-tRNA(Met) + AMP + diphosphate</text>
        <dbReference type="Rhea" id="RHEA:13481"/>
        <dbReference type="Rhea" id="RHEA-COMP:9667"/>
        <dbReference type="Rhea" id="RHEA-COMP:9698"/>
        <dbReference type="ChEBI" id="CHEBI:30616"/>
        <dbReference type="ChEBI" id="CHEBI:33019"/>
        <dbReference type="ChEBI" id="CHEBI:57844"/>
        <dbReference type="ChEBI" id="CHEBI:78442"/>
        <dbReference type="ChEBI" id="CHEBI:78530"/>
        <dbReference type="ChEBI" id="CHEBI:456215"/>
        <dbReference type="EC" id="6.1.1.10"/>
    </reaction>
</comment>
<dbReference type="Gene3D" id="1.20.1050.10">
    <property type="match status" value="1"/>
</dbReference>
<evidence type="ECO:0000313" key="19">
    <source>
        <dbReference type="Proteomes" id="UP001208570"/>
    </source>
</evidence>
<comment type="similarity">
    <text evidence="2 14">Belongs to the class-I aminoacyl-tRNA synthetase family.</text>
</comment>
<dbReference type="GO" id="GO:0003723">
    <property type="term" value="F:RNA binding"/>
    <property type="evidence" value="ECO:0007669"/>
    <property type="project" value="UniProtKB-KW"/>
</dbReference>
<dbReference type="InterPro" id="IPR014729">
    <property type="entry name" value="Rossmann-like_a/b/a_fold"/>
</dbReference>
<dbReference type="InterPro" id="IPR001412">
    <property type="entry name" value="aa-tRNA-synth_I_CS"/>
</dbReference>
<protein>
    <recommendedName>
        <fullName evidence="4">Methionine--tRNA ligase, cytoplasmic</fullName>
        <ecNumber evidence="3">6.1.1.10</ecNumber>
    </recommendedName>
    <alternativeName>
        <fullName evidence="12">Methionyl-tRNA synthetase</fullName>
    </alternativeName>
</protein>
<dbReference type="Gene3D" id="1.10.730.10">
    <property type="entry name" value="Isoleucyl-tRNA Synthetase, Domain 1"/>
    <property type="match status" value="1"/>
</dbReference>
<keyword evidence="11 14" id="KW-0030">Aminoacyl-tRNA synthetase</keyword>
<dbReference type="HAMAP" id="MF_00098">
    <property type="entry name" value="Met_tRNA_synth_type1"/>
    <property type="match status" value="1"/>
</dbReference>
<evidence type="ECO:0000256" key="9">
    <source>
        <dbReference type="ARBA" id="ARBA00022884"/>
    </source>
</evidence>
<dbReference type="SUPFAM" id="SSF52374">
    <property type="entry name" value="Nucleotidylyl transferase"/>
    <property type="match status" value="1"/>
</dbReference>
<keyword evidence="9" id="KW-0694">RNA-binding</keyword>
<keyword evidence="10 14" id="KW-0648">Protein biosynthesis</keyword>
<dbReference type="Proteomes" id="UP001208570">
    <property type="component" value="Unassembled WGS sequence"/>
</dbReference>
<feature type="domain" description="WHEP-TRS" evidence="17">
    <location>
        <begin position="856"/>
        <end position="912"/>
    </location>
</feature>
<evidence type="ECO:0000256" key="1">
    <source>
        <dbReference type="ARBA" id="ARBA00004496"/>
    </source>
</evidence>
<dbReference type="InterPro" id="IPR000738">
    <property type="entry name" value="WHEP-TRS_dom"/>
</dbReference>
<evidence type="ECO:0000256" key="6">
    <source>
        <dbReference type="ARBA" id="ARBA00022598"/>
    </source>
</evidence>
<keyword evidence="5" id="KW-0963">Cytoplasm</keyword>
<dbReference type="GO" id="GO:0004825">
    <property type="term" value="F:methionine-tRNA ligase activity"/>
    <property type="evidence" value="ECO:0007669"/>
    <property type="project" value="UniProtKB-EC"/>
</dbReference>
<evidence type="ECO:0000256" key="4">
    <source>
        <dbReference type="ARBA" id="ARBA00018335"/>
    </source>
</evidence>